<feature type="compositionally biased region" description="Low complexity" evidence="1">
    <location>
        <begin position="28"/>
        <end position="47"/>
    </location>
</feature>
<sequence length="57" mass="5969">MSPRGRRTARGKGAAARVAREASPTDFVESVNGTNTETEGGNSTRGSQQSDQPAEYA</sequence>
<dbReference type="EMBL" id="QGKV02002055">
    <property type="protein sequence ID" value="KAF3497966.1"/>
    <property type="molecule type" value="Genomic_DNA"/>
</dbReference>
<reference evidence="2 3" key="1">
    <citation type="journal article" date="2020" name="BMC Genomics">
        <title>Intraspecific diversification of the crop wild relative Brassica cretica Lam. using demographic model selection.</title>
        <authorList>
            <person name="Kioukis A."/>
            <person name="Michalopoulou V.A."/>
            <person name="Briers L."/>
            <person name="Pirintsos S."/>
            <person name="Studholme D.J."/>
            <person name="Pavlidis P."/>
            <person name="Sarris P.F."/>
        </authorList>
    </citation>
    <scope>NUCLEOTIDE SEQUENCE [LARGE SCALE GENOMIC DNA]</scope>
    <source>
        <strain evidence="3">cv. PFS-1207/04</strain>
    </source>
</reference>
<comment type="caution">
    <text evidence="2">The sequence shown here is derived from an EMBL/GenBank/DDBJ whole genome shotgun (WGS) entry which is preliminary data.</text>
</comment>
<keyword evidence="3" id="KW-1185">Reference proteome</keyword>
<accession>A0ABQ7AJV2</accession>
<dbReference type="Proteomes" id="UP000266723">
    <property type="component" value="Unassembled WGS sequence"/>
</dbReference>
<proteinExistence type="predicted"/>
<evidence type="ECO:0000256" key="1">
    <source>
        <dbReference type="SAM" id="MobiDB-lite"/>
    </source>
</evidence>
<name>A0ABQ7AJV2_BRACR</name>
<feature type="compositionally biased region" description="Basic residues" evidence="1">
    <location>
        <begin position="1"/>
        <end position="10"/>
    </location>
</feature>
<protein>
    <submittedName>
        <fullName evidence="2">Uncharacterized protein</fullName>
    </submittedName>
</protein>
<evidence type="ECO:0000313" key="2">
    <source>
        <dbReference type="EMBL" id="KAF3497966.1"/>
    </source>
</evidence>
<feature type="compositionally biased region" description="Polar residues" evidence="1">
    <location>
        <begin position="48"/>
        <end position="57"/>
    </location>
</feature>
<organism evidence="2 3">
    <name type="scientific">Brassica cretica</name>
    <name type="common">Mustard</name>
    <dbReference type="NCBI Taxonomy" id="69181"/>
    <lineage>
        <taxon>Eukaryota</taxon>
        <taxon>Viridiplantae</taxon>
        <taxon>Streptophyta</taxon>
        <taxon>Embryophyta</taxon>
        <taxon>Tracheophyta</taxon>
        <taxon>Spermatophyta</taxon>
        <taxon>Magnoliopsida</taxon>
        <taxon>eudicotyledons</taxon>
        <taxon>Gunneridae</taxon>
        <taxon>Pentapetalae</taxon>
        <taxon>rosids</taxon>
        <taxon>malvids</taxon>
        <taxon>Brassicales</taxon>
        <taxon>Brassicaceae</taxon>
        <taxon>Brassiceae</taxon>
        <taxon>Brassica</taxon>
    </lineage>
</organism>
<gene>
    <name evidence="2" type="ORF">DY000_02052703</name>
</gene>
<evidence type="ECO:0000313" key="3">
    <source>
        <dbReference type="Proteomes" id="UP000266723"/>
    </source>
</evidence>
<feature type="region of interest" description="Disordered" evidence="1">
    <location>
        <begin position="1"/>
        <end position="57"/>
    </location>
</feature>